<dbReference type="PROSITE" id="PS01031">
    <property type="entry name" value="SHSP"/>
    <property type="match status" value="1"/>
</dbReference>
<feature type="compositionally biased region" description="Basic and acidic residues" evidence="6">
    <location>
        <begin position="288"/>
        <end position="301"/>
    </location>
</feature>
<evidence type="ECO:0000256" key="6">
    <source>
        <dbReference type="SAM" id="MobiDB-lite"/>
    </source>
</evidence>
<gene>
    <name evidence="10" type="primary">LOC105138476</name>
</gene>
<dbReference type="RefSeq" id="XP_011042859.1">
    <property type="nucleotide sequence ID" value="XM_011044557.1"/>
</dbReference>
<reference evidence="10" key="1">
    <citation type="submission" date="2025-08" db="UniProtKB">
        <authorList>
            <consortium name="RefSeq"/>
        </authorList>
    </citation>
    <scope>IDENTIFICATION</scope>
</reference>
<evidence type="ECO:0000313" key="9">
    <source>
        <dbReference type="Proteomes" id="UP000694918"/>
    </source>
</evidence>
<keyword evidence="7" id="KW-0812">Transmembrane</keyword>
<sequence>MELELGLKITRTRDDINSFTDLRIAKDHAGPLFSSRETETMFTLIGYLKGFRKENIDIKINEDGDRISISGKKPVQEMVLIGWIMHKKEVELRSFRKAFRIPDGVVLDKIKARFNDEESTLTIILPKLVKGIRDVELEEVKGEEVDKGKGEATQAVADKASEVESREPELKTVEQSGQALQNKNVVEQKADAAEIVPERVVDTTLIKKLEPTDQSELEEATPEKAEPPSTTTSATYQETVIQKPKLVLPEKEIEHQESKEAAPAEETRSEELPGLKEQGKKQQNPEAKSTREETLEEHPYGPERNQLTEAVMDQETNPPEVSNQPSAQADHGHTEEANHLDKTEISHESEKLETETNVQEPTMLEPDEEKKLAETPHPADKSRNNEAQGSKESHGIGNDIKEAATNRNDPVSRRTKLCPPLVFAGSAILVSIVVLVIDWIRAKKR</sequence>
<name>A0AAJ6V857_POPEU</name>
<feature type="compositionally biased region" description="Basic and acidic residues" evidence="6">
    <location>
        <begin position="330"/>
        <end position="354"/>
    </location>
</feature>
<evidence type="ECO:0000256" key="5">
    <source>
        <dbReference type="RuleBase" id="RU003616"/>
    </source>
</evidence>
<keyword evidence="2" id="KW-1003">Cell membrane</keyword>
<dbReference type="PANTHER" id="PTHR43670">
    <property type="entry name" value="HEAT SHOCK PROTEIN 26"/>
    <property type="match status" value="1"/>
</dbReference>
<evidence type="ECO:0000256" key="3">
    <source>
        <dbReference type="ARBA" id="ARBA00022821"/>
    </source>
</evidence>
<protein>
    <submittedName>
        <fullName evidence="10">Uncharacterized protein LOC105138476</fullName>
    </submittedName>
</protein>
<keyword evidence="9" id="KW-1185">Reference proteome</keyword>
<evidence type="ECO:0000313" key="10">
    <source>
        <dbReference type="RefSeq" id="XP_011042859.1"/>
    </source>
</evidence>
<evidence type="ECO:0000256" key="7">
    <source>
        <dbReference type="SAM" id="Phobius"/>
    </source>
</evidence>
<dbReference type="Proteomes" id="UP000694918">
    <property type="component" value="Unplaced"/>
</dbReference>
<comment type="similarity">
    <text evidence="4 5">Belongs to the small heat shock protein (HSP20) family.</text>
</comment>
<organism evidence="9 10">
    <name type="scientific">Populus euphratica</name>
    <name type="common">Euphrates poplar</name>
    <dbReference type="NCBI Taxonomy" id="75702"/>
    <lineage>
        <taxon>Eukaryota</taxon>
        <taxon>Viridiplantae</taxon>
        <taxon>Streptophyta</taxon>
        <taxon>Embryophyta</taxon>
        <taxon>Tracheophyta</taxon>
        <taxon>Spermatophyta</taxon>
        <taxon>Magnoliopsida</taxon>
        <taxon>eudicotyledons</taxon>
        <taxon>Gunneridae</taxon>
        <taxon>Pentapetalae</taxon>
        <taxon>rosids</taxon>
        <taxon>fabids</taxon>
        <taxon>Malpighiales</taxon>
        <taxon>Salicaceae</taxon>
        <taxon>Saliceae</taxon>
        <taxon>Populus</taxon>
    </lineage>
</organism>
<evidence type="ECO:0000256" key="1">
    <source>
        <dbReference type="ARBA" id="ARBA00004162"/>
    </source>
</evidence>
<evidence type="ECO:0000256" key="4">
    <source>
        <dbReference type="PROSITE-ProRule" id="PRU00285"/>
    </source>
</evidence>
<dbReference type="InterPro" id="IPR008978">
    <property type="entry name" value="HSP20-like_chaperone"/>
</dbReference>
<evidence type="ECO:0000256" key="2">
    <source>
        <dbReference type="ARBA" id="ARBA00022475"/>
    </source>
</evidence>
<dbReference type="GO" id="GO:0006952">
    <property type="term" value="P:defense response"/>
    <property type="evidence" value="ECO:0007669"/>
    <property type="project" value="UniProtKB-KW"/>
</dbReference>
<keyword evidence="7" id="KW-0472">Membrane</keyword>
<feature type="compositionally biased region" description="Polar residues" evidence="6">
    <location>
        <begin position="314"/>
        <end position="327"/>
    </location>
</feature>
<keyword evidence="7" id="KW-1133">Transmembrane helix</keyword>
<dbReference type="Pfam" id="PF00011">
    <property type="entry name" value="HSP20"/>
    <property type="match status" value="1"/>
</dbReference>
<feature type="region of interest" description="Disordered" evidence="6">
    <location>
        <begin position="206"/>
        <end position="411"/>
    </location>
</feature>
<dbReference type="Gene3D" id="2.60.40.790">
    <property type="match status" value="1"/>
</dbReference>
<feature type="region of interest" description="Disordered" evidence="6">
    <location>
        <begin position="143"/>
        <end position="168"/>
    </location>
</feature>
<dbReference type="KEGG" id="peu:105138476"/>
<dbReference type="InterPro" id="IPR002068">
    <property type="entry name" value="A-crystallin/Hsp20_dom"/>
</dbReference>
<comment type="subcellular location">
    <subcellularLocation>
        <location evidence="1">Cell membrane</location>
        <topology evidence="1">Single-pass membrane protein</topology>
    </subcellularLocation>
</comment>
<feature type="domain" description="SHSP" evidence="8">
    <location>
        <begin position="24"/>
        <end position="143"/>
    </location>
</feature>
<accession>A0AAJ6V857</accession>
<dbReference type="PANTHER" id="PTHR43670:SF34">
    <property type="entry name" value="HSP20-LIKE CHAPERONES SUPERFAMILY PROTEIN"/>
    <property type="match status" value="1"/>
</dbReference>
<dbReference type="GO" id="GO:0034605">
    <property type="term" value="P:cellular response to heat"/>
    <property type="evidence" value="ECO:0007669"/>
    <property type="project" value="TreeGrafter"/>
</dbReference>
<dbReference type="SUPFAM" id="SSF49764">
    <property type="entry name" value="HSP20-like chaperones"/>
    <property type="match status" value="1"/>
</dbReference>
<feature type="transmembrane region" description="Helical" evidence="7">
    <location>
        <begin position="421"/>
        <end position="440"/>
    </location>
</feature>
<feature type="compositionally biased region" description="Basic and acidic residues" evidence="6">
    <location>
        <begin position="248"/>
        <end position="280"/>
    </location>
</feature>
<feature type="compositionally biased region" description="Basic and acidic residues" evidence="6">
    <location>
        <begin position="368"/>
        <end position="404"/>
    </location>
</feature>
<dbReference type="AlphaFoldDB" id="A0AAJ6V857"/>
<evidence type="ECO:0000259" key="8">
    <source>
        <dbReference type="PROSITE" id="PS01031"/>
    </source>
</evidence>
<feature type="compositionally biased region" description="Polar residues" evidence="6">
    <location>
        <begin position="228"/>
        <end position="240"/>
    </location>
</feature>
<dbReference type="GO" id="GO:0005886">
    <property type="term" value="C:plasma membrane"/>
    <property type="evidence" value="ECO:0007669"/>
    <property type="project" value="UniProtKB-SubCell"/>
</dbReference>
<dbReference type="CDD" id="cd06464">
    <property type="entry name" value="ACD_sHsps-like"/>
    <property type="match status" value="1"/>
</dbReference>
<dbReference type="GeneID" id="105138476"/>
<proteinExistence type="inferred from homology"/>
<keyword evidence="3" id="KW-0611">Plant defense</keyword>
<feature type="compositionally biased region" description="Basic and acidic residues" evidence="6">
    <location>
        <begin position="159"/>
        <end position="168"/>
    </location>
</feature>